<dbReference type="RefSeq" id="XP_007803407.1">
    <property type="nucleotide sequence ID" value="XM_007805216.1"/>
</dbReference>
<evidence type="ECO:0008006" key="3">
    <source>
        <dbReference type="Google" id="ProtNLM"/>
    </source>
</evidence>
<proteinExistence type="predicted"/>
<dbReference type="EMBL" id="KE721277">
    <property type="protein sequence ID" value="ERF70953.1"/>
    <property type="molecule type" value="Genomic_DNA"/>
</dbReference>
<dbReference type="InterPro" id="IPR011009">
    <property type="entry name" value="Kinase-like_dom_sf"/>
</dbReference>
<dbReference type="AlphaFoldDB" id="U1GFR4"/>
<dbReference type="GeneID" id="19241631"/>
<name>U1GFR4_ENDPU</name>
<accession>U1GFR4</accession>
<organism evidence="1 2">
    <name type="scientific">Endocarpon pusillum (strain Z07020 / HMAS-L-300199)</name>
    <name type="common">Lichen-forming fungus</name>
    <dbReference type="NCBI Taxonomy" id="1263415"/>
    <lineage>
        <taxon>Eukaryota</taxon>
        <taxon>Fungi</taxon>
        <taxon>Dikarya</taxon>
        <taxon>Ascomycota</taxon>
        <taxon>Pezizomycotina</taxon>
        <taxon>Eurotiomycetes</taxon>
        <taxon>Chaetothyriomycetidae</taxon>
        <taxon>Verrucariales</taxon>
        <taxon>Verrucariaceae</taxon>
        <taxon>Endocarpon</taxon>
    </lineage>
</organism>
<evidence type="ECO:0000313" key="2">
    <source>
        <dbReference type="Proteomes" id="UP000019373"/>
    </source>
</evidence>
<sequence length="116" mass="12752">MIEIASIFGRKRMKVCAAMHGSVFETNIETIGDKGFTLERIVVWASCREKEQGPLSGAEGQAIAFLEGLLELDPQKRLSAKEALNHEFFVTPELDELVGEEVEGDDGQDGNGEVDR</sequence>
<dbReference type="Gene3D" id="1.10.510.10">
    <property type="entry name" value="Transferase(Phosphotransferase) domain 1"/>
    <property type="match status" value="1"/>
</dbReference>
<evidence type="ECO:0000313" key="1">
    <source>
        <dbReference type="EMBL" id="ERF70953.1"/>
    </source>
</evidence>
<dbReference type="Proteomes" id="UP000019373">
    <property type="component" value="Unassembled WGS sequence"/>
</dbReference>
<protein>
    <recommendedName>
        <fullName evidence="3">Protein kinase domain-containing protein</fullName>
    </recommendedName>
</protein>
<dbReference type="HOGENOM" id="CLU_169115_0_0_1"/>
<keyword evidence="2" id="KW-1185">Reference proteome</keyword>
<dbReference type="SUPFAM" id="SSF56112">
    <property type="entry name" value="Protein kinase-like (PK-like)"/>
    <property type="match status" value="1"/>
</dbReference>
<gene>
    <name evidence="1" type="ORF">EPUS_06738</name>
</gene>
<dbReference type="eggNOG" id="KOG1167">
    <property type="taxonomic scope" value="Eukaryota"/>
</dbReference>
<dbReference type="OrthoDB" id="10020333at2759"/>
<reference evidence="2" key="1">
    <citation type="journal article" date="2014" name="BMC Genomics">
        <title>Genome characteristics reveal the impact of lichenization on lichen-forming fungus Endocarpon pusillum Hedwig (Verrucariales, Ascomycota).</title>
        <authorList>
            <person name="Wang Y.-Y."/>
            <person name="Liu B."/>
            <person name="Zhang X.-Y."/>
            <person name="Zhou Q.-M."/>
            <person name="Zhang T."/>
            <person name="Li H."/>
            <person name="Yu Y.-F."/>
            <person name="Zhang X.-L."/>
            <person name="Hao X.-Y."/>
            <person name="Wang M."/>
            <person name="Wang L."/>
            <person name="Wei J.-C."/>
        </authorList>
    </citation>
    <scope>NUCLEOTIDE SEQUENCE [LARGE SCALE GENOMIC DNA]</scope>
    <source>
        <strain evidence="2">Z07020 / HMAS-L-300199</strain>
    </source>
</reference>